<sequence>MHSKHAYRTQPTLEYRGLYSNNDIGRRPAGRSEVNVLVASCENRPAASVFARKGLDPRHEEDDIMTGQQMYELV</sequence>
<organism evidence="1 2">
    <name type="scientific">Puccinia coronata f. sp. avenae</name>
    <dbReference type="NCBI Taxonomy" id="200324"/>
    <lineage>
        <taxon>Eukaryota</taxon>
        <taxon>Fungi</taxon>
        <taxon>Dikarya</taxon>
        <taxon>Basidiomycota</taxon>
        <taxon>Pucciniomycotina</taxon>
        <taxon>Pucciniomycetes</taxon>
        <taxon>Pucciniales</taxon>
        <taxon>Pucciniaceae</taxon>
        <taxon>Puccinia</taxon>
    </lineage>
</organism>
<dbReference type="Proteomes" id="UP000235392">
    <property type="component" value="Unassembled WGS sequence"/>
</dbReference>
<reference evidence="1 2" key="1">
    <citation type="submission" date="2017-11" db="EMBL/GenBank/DDBJ databases">
        <title>De novo assembly and phasing of dikaryotic genomes from two isolates of Puccinia coronata f. sp. avenae, the causal agent of oat crown rust.</title>
        <authorList>
            <person name="Miller M.E."/>
            <person name="Zhang Y."/>
            <person name="Omidvar V."/>
            <person name="Sperschneider J."/>
            <person name="Schwessinger B."/>
            <person name="Raley C."/>
            <person name="Palmer J.M."/>
            <person name="Garnica D."/>
            <person name="Upadhyaya N."/>
            <person name="Rathjen J."/>
            <person name="Taylor J.M."/>
            <person name="Park R.F."/>
            <person name="Dodds P.N."/>
            <person name="Hirsch C.D."/>
            <person name="Kianian S.F."/>
            <person name="Figueroa M."/>
        </authorList>
    </citation>
    <scope>NUCLEOTIDE SEQUENCE [LARGE SCALE GENOMIC DNA]</scope>
    <source>
        <strain evidence="1">12SD80</strain>
    </source>
</reference>
<dbReference type="AlphaFoldDB" id="A0A2N5SMN7"/>
<protein>
    <submittedName>
        <fullName evidence="1">Uncharacterized protein</fullName>
    </submittedName>
</protein>
<dbReference type="EMBL" id="PGCI01000821">
    <property type="protein sequence ID" value="PLW14500.1"/>
    <property type="molecule type" value="Genomic_DNA"/>
</dbReference>
<proteinExistence type="predicted"/>
<gene>
    <name evidence="1" type="ORF">PCASD_19535</name>
</gene>
<accession>A0A2N5SMN7</accession>
<evidence type="ECO:0000313" key="1">
    <source>
        <dbReference type="EMBL" id="PLW14500.1"/>
    </source>
</evidence>
<name>A0A2N5SMN7_9BASI</name>
<evidence type="ECO:0000313" key="2">
    <source>
        <dbReference type="Proteomes" id="UP000235392"/>
    </source>
</evidence>
<comment type="caution">
    <text evidence="1">The sequence shown here is derived from an EMBL/GenBank/DDBJ whole genome shotgun (WGS) entry which is preliminary data.</text>
</comment>